<protein>
    <recommendedName>
        <fullName evidence="6">Outer membrane protein beta-barrel domain-containing protein</fullName>
    </recommendedName>
</protein>
<dbReference type="AlphaFoldDB" id="A0A3A1NHK6"/>
<evidence type="ECO:0008006" key="6">
    <source>
        <dbReference type="Google" id="ProtNLM"/>
    </source>
</evidence>
<keyword evidence="5" id="KW-1185">Reference proteome</keyword>
<evidence type="ECO:0000313" key="4">
    <source>
        <dbReference type="Proteomes" id="UP000266691"/>
    </source>
</evidence>
<reference evidence="3 5" key="2">
    <citation type="submission" date="2019-07" db="EMBL/GenBank/DDBJ databases">
        <title>Draft genome of two Muricauda strains isolated from deep sea.</title>
        <authorList>
            <person name="Sun C."/>
        </authorList>
    </citation>
    <scope>NUCLEOTIDE SEQUENCE [LARGE SCALE GENOMIC DNA]</scope>
    <source>
        <strain evidence="3 5">72</strain>
    </source>
</reference>
<dbReference type="EMBL" id="VNWK01000033">
    <property type="protein sequence ID" value="TXJ92133.1"/>
    <property type="molecule type" value="Genomic_DNA"/>
</dbReference>
<reference evidence="2 4" key="1">
    <citation type="submission" date="2018-08" db="EMBL/GenBank/DDBJ databases">
        <title>Proposal of Muricauda 72 sp.nov. and Muricauda NH166 sp.nov., isolated from seawater.</title>
        <authorList>
            <person name="Cheng H."/>
            <person name="Wu Y.-H."/>
            <person name="Guo L.-L."/>
            <person name="Xu X.-W."/>
        </authorList>
    </citation>
    <scope>NUCLEOTIDE SEQUENCE [LARGE SCALE GENOMIC DNA]</scope>
    <source>
        <strain evidence="2 4">72</strain>
    </source>
</reference>
<evidence type="ECO:0000313" key="3">
    <source>
        <dbReference type="EMBL" id="TXJ92133.1"/>
    </source>
</evidence>
<feature type="chain" id="PRO_5017253978" description="Outer membrane protein beta-barrel domain-containing protein" evidence="1">
    <location>
        <begin position="19"/>
        <end position="150"/>
    </location>
</feature>
<comment type="caution">
    <text evidence="2">The sequence shown here is derived from an EMBL/GenBank/DDBJ whole genome shotgun (WGS) entry which is preliminary data.</text>
</comment>
<dbReference type="OrthoDB" id="966005at2"/>
<name>A0A3A1NHK6_9FLAO</name>
<organism evidence="2 4">
    <name type="scientific">Flagellimonas pelagia</name>
    <dbReference type="NCBI Taxonomy" id="2306998"/>
    <lineage>
        <taxon>Bacteria</taxon>
        <taxon>Pseudomonadati</taxon>
        <taxon>Bacteroidota</taxon>
        <taxon>Flavobacteriia</taxon>
        <taxon>Flavobacteriales</taxon>
        <taxon>Flavobacteriaceae</taxon>
        <taxon>Flagellimonas</taxon>
    </lineage>
</organism>
<dbReference type="Proteomes" id="UP000266691">
    <property type="component" value="Unassembled WGS sequence"/>
</dbReference>
<evidence type="ECO:0000313" key="5">
    <source>
        <dbReference type="Proteomes" id="UP000321621"/>
    </source>
</evidence>
<feature type="signal peptide" evidence="1">
    <location>
        <begin position="1"/>
        <end position="18"/>
    </location>
</feature>
<evidence type="ECO:0000313" key="2">
    <source>
        <dbReference type="EMBL" id="RIV42936.1"/>
    </source>
</evidence>
<gene>
    <name evidence="2" type="ORF">D2V05_15080</name>
    <name evidence="3" type="ORF">FQ017_14945</name>
</gene>
<evidence type="ECO:0000256" key="1">
    <source>
        <dbReference type="SAM" id="SignalP"/>
    </source>
</evidence>
<dbReference type="EMBL" id="QXFI01000033">
    <property type="protein sequence ID" value="RIV42936.1"/>
    <property type="molecule type" value="Genomic_DNA"/>
</dbReference>
<sequence length="150" mass="17031">MIKFITIAFLVFGTSLFAQQNLVYAELGGAGPIISVNYERQLFQESHLNFRAGLGFYTGWYAGLSAPLGVYYLQDFKKGNYLELGMTYTLLLTGWEDNEPGGFILPAIGYRKYSLKRKSFFKITFNPIFFDNNDSLNFLPWGGISFGIRL</sequence>
<dbReference type="RefSeq" id="WP_119648422.1">
    <property type="nucleotide sequence ID" value="NZ_QXFI01000033.1"/>
</dbReference>
<accession>A0A3A1NHK6</accession>
<dbReference type="Proteomes" id="UP000321621">
    <property type="component" value="Unassembled WGS sequence"/>
</dbReference>
<keyword evidence="1" id="KW-0732">Signal</keyword>
<proteinExistence type="predicted"/>